<dbReference type="EMBL" id="SHNP01000005">
    <property type="protein sequence ID" value="MCX2974835.1"/>
    <property type="molecule type" value="Genomic_DNA"/>
</dbReference>
<keyword evidence="3" id="KW-1185">Reference proteome</keyword>
<protein>
    <submittedName>
        <fullName evidence="2">Glycerol acyltransferase</fullName>
    </submittedName>
</protein>
<keyword evidence="2" id="KW-0808">Transferase</keyword>
<keyword evidence="2" id="KW-0012">Acyltransferase</keyword>
<accession>A0ABT3SY34</accession>
<evidence type="ECO:0000313" key="2">
    <source>
        <dbReference type="EMBL" id="MCX2974835.1"/>
    </source>
</evidence>
<dbReference type="RefSeq" id="WP_279253538.1">
    <property type="nucleotide sequence ID" value="NZ_SHNP01000005.1"/>
</dbReference>
<feature type="domain" description="Phospholipid/glycerol acyltransferase" evidence="1">
    <location>
        <begin position="90"/>
        <end position="238"/>
    </location>
</feature>
<dbReference type="GO" id="GO:0016746">
    <property type="term" value="F:acyltransferase activity"/>
    <property type="evidence" value="ECO:0007669"/>
    <property type="project" value="UniProtKB-KW"/>
</dbReference>
<comment type="caution">
    <text evidence="2">The sequence shown here is derived from an EMBL/GenBank/DDBJ whole genome shotgun (WGS) entry which is preliminary data.</text>
</comment>
<name>A0ABT3SY34_9GAMM</name>
<dbReference type="PANTHER" id="PTHR30068:SF3">
    <property type="entry name" value="PHOSPHOLIPID_GLYCEROL ACYLTRANSFERASE DOMAIN-CONTAINING PROTEIN"/>
    <property type="match status" value="1"/>
</dbReference>
<dbReference type="PANTHER" id="PTHR30068">
    <property type="entry name" value="URONATE ISOMERASE"/>
    <property type="match status" value="1"/>
</dbReference>
<reference evidence="2" key="1">
    <citation type="submission" date="2019-02" db="EMBL/GenBank/DDBJ databases">
        <authorList>
            <person name="Li S.-H."/>
        </authorList>
    </citation>
    <scope>NUCLEOTIDE SEQUENCE</scope>
    <source>
        <strain evidence="2">IMCC8485</strain>
    </source>
</reference>
<evidence type="ECO:0000259" key="1">
    <source>
        <dbReference type="Pfam" id="PF01553"/>
    </source>
</evidence>
<evidence type="ECO:0000313" key="3">
    <source>
        <dbReference type="Proteomes" id="UP001143307"/>
    </source>
</evidence>
<dbReference type="SUPFAM" id="SSF69593">
    <property type="entry name" value="Glycerol-3-phosphate (1)-acyltransferase"/>
    <property type="match status" value="1"/>
</dbReference>
<gene>
    <name evidence="2" type="ORF">EYC87_14680</name>
</gene>
<dbReference type="Proteomes" id="UP001143307">
    <property type="component" value="Unassembled WGS sequence"/>
</dbReference>
<dbReference type="InterPro" id="IPR002123">
    <property type="entry name" value="Plipid/glycerol_acylTrfase"/>
</dbReference>
<dbReference type="Pfam" id="PF01553">
    <property type="entry name" value="Acyltransferase"/>
    <property type="match status" value="1"/>
</dbReference>
<proteinExistence type="predicted"/>
<organism evidence="2 3">
    <name type="scientific">Candidatus Seongchinamella marina</name>
    <dbReference type="NCBI Taxonomy" id="2518990"/>
    <lineage>
        <taxon>Bacteria</taxon>
        <taxon>Pseudomonadati</taxon>
        <taxon>Pseudomonadota</taxon>
        <taxon>Gammaproteobacteria</taxon>
        <taxon>Cellvibrionales</taxon>
        <taxon>Halieaceae</taxon>
        <taxon>Seongchinamella</taxon>
    </lineage>
</organism>
<sequence length="382" mass="42243">MTDPFADIRPYRDGEVADVLARLLREPELTDSLAKLRLPRFSAVLPGLARWLVRWGLGRQVRGVSDVYGMQMIIKTYVEGVIESSTGGFSVSGLDKLDASRPYLFMSNHRDIAMDPAFTNYALHKGGHDTVRIAIGDNLLTKSWVSDLMRLNKSFIVKRSVSGPRELLAASKNLANYIQYSLGTENSSVWIAQREGRAKDGIDRTEPVIIKMLGMSRNKAEQSFGEHVAGLAIVPVAISYELDPCDALKAHELSELASTGTYEKGEQEDVASIGHGIAGSKGQVHVSFGEPLGDGFENADDVANEIDRQIVDQYCLHPTNLYAYDLLYGEHAPKPENVYVEQGDCSRESFEERINALPEAHRPYALAIYANAVVSKMDYKTD</sequence>